<gene>
    <name evidence="2" type="ORF">MNBD_IGNAVI01-1617</name>
</gene>
<sequence length="445" mass="50446">MKKLHLIMFLFLLVGFFSSMAAQDDDVNVADNCITCHKEKSPGIYKQWEISKHAENDVTCLDCHEAESGDKDGFDHEGALIATLVTPKDCGGCHSQEADEVNRSYHATAGKILESKDAYLAYVGGGTPAVIAGCESCHGSKMLIDENSPNKLSSKTWPNSGIGRINPDGSLGSCTACHTRHTFKKSQARQPEACSKCHLGPDHPQKEIYEESKHGNVYYTNKDEMNLKSESWVVGVDYFEAPTCATCHMSATPNQKLTHDVGDRISWTLRPPVSKYKDNHEQKRKNMEDVCAACHTERFMEGHFVQFDALVRLYNEKFAKPATAIMKIVNDKKLKHNKANFANDIDWIYWELWHHEGRRARHGAAMMGPDYTWWHGIYDVIKNFYFEFIPAAKEFNDTDVNAAIDKLMNDDPMHQWFLTKTTAELKEAINNGEMEKIYSELFDEK</sequence>
<dbReference type="AlphaFoldDB" id="A0A3B1CEP5"/>
<dbReference type="EMBL" id="UOGD01000423">
    <property type="protein sequence ID" value="VAX28679.1"/>
    <property type="molecule type" value="Genomic_DNA"/>
</dbReference>
<dbReference type="GO" id="GO:0016491">
    <property type="term" value="F:oxidoreductase activity"/>
    <property type="evidence" value="ECO:0007669"/>
    <property type="project" value="TreeGrafter"/>
</dbReference>
<dbReference type="Gene3D" id="1.20.850.10">
    <property type="entry name" value="Hydroxylamine Oxidoreductase, Chain A, domain 2"/>
    <property type="match status" value="1"/>
</dbReference>
<dbReference type="InterPro" id="IPR036280">
    <property type="entry name" value="Multihaem_cyt_sf"/>
</dbReference>
<name>A0A3B1CEP5_9ZZZZ</name>
<dbReference type="Gene3D" id="1.10.780.10">
    <property type="entry name" value="Hydroxylamine Oxidoreductase, Chain A, domain 1"/>
    <property type="match status" value="1"/>
</dbReference>
<evidence type="ECO:0000256" key="1">
    <source>
        <dbReference type="ARBA" id="ARBA00022729"/>
    </source>
</evidence>
<protein>
    <submittedName>
        <fullName evidence="2">Hydroxylamine oxidoreductase</fullName>
    </submittedName>
</protein>
<proteinExistence type="predicted"/>
<accession>A0A3B1CEP5</accession>
<dbReference type="PANTHER" id="PTHR35038:SF8">
    <property type="entry name" value="C-TYPE POLYHEME CYTOCHROME OMCC"/>
    <property type="match status" value="1"/>
</dbReference>
<dbReference type="Pfam" id="PF13447">
    <property type="entry name" value="Multi-haem_cyto"/>
    <property type="match status" value="1"/>
</dbReference>
<organism evidence="2">
    <name type="scientific">hydrothermal vent metagenome</name>
    <dbReference type="NCBI Taxonomy" id="652676"/>
    <lineage>
        <taxon>unclassified sequences</taxon>
        <taxon>metagenomes</taxon>
        <taxon>ecological metagenomes</taxon>
    </lineage>
</organism>
<keyword evidence="1" id="KW-0732">Signal</keyword>
<dbReference type="InterPro" id="IPR051829">
    <property type="entry name" value="Multiheme_Cytochr_ET"/>
</dbReference>
<dbReference type="PANTHER" id="PTHR35038">
    <property type="entry name" value="DISSIMILATORY SULFITE REDUCTASE SIRA"/>
    <property type="match status" value="1"/>
</dbReference>
<evidence type="ECO:0000313" key="2">
    <source>
        <dbReference type="EMBL" id="VAX28679.1"/>
    </source>
</evidence>
<dbReference type="SUPFAM" id="SSF48695">
    <property type="entry name" value="Multiheme cytochromes"/>
    <property type="match status" value="1"/>
</dbReference>
<reference evidence="2" key="1">
    <citation type="submission" date="2018-06" db="EMBL/GenBank/DDBJ databases">
        <authorList>
            <person name="Zhirakovskaya E."/>
        </authorList>
    </citation>
    <scope>NUCLEOTIDE SEQUENCE</scope>
</reference>